<dbReference type="InterPro" id="IPR050680">
    <property type="entry name" value="YpeA/RimI_acetyltransf"/>
</dbReference>
<dbReference type="GO" id="GO:0008999">
    <property type="term" value="F:protein-N-terminal-alanine acetyltransferase activity"/>
    <property type="evidence" value="ECO:0007669"/>
    <property type="project" value="UniProtKB-UniRule"/>
</dbReference>
<feature type="active site" description="Proton acceptor" evidence="5">
    <location>
        <position position="106"/>
    </location>
</feature>
<comment type="function">
    <text evidence="5 6">Acetylates the N-terminal alanine of ribosomal protein bS18.</text>
</comment>
<name>A0A1Y0IFY1_9GAMM</name>
<comment type="similarity">
    <text evidence="1 5 6">Belongs to the acetyltransferase family. RimI subfamily.</text>
</comment>
<gene>
    <name evidence="5" type="primary">rimI</name>
    <name evidence="8" type="ORF">OLMES_4722</name>
</gene>
<proteinExistence type="inferred from homology"/>
<dbReference type="AlphaFoldDB" id="A0A1Y0IFY1"/>
<dbReference type="EC" id="2.3.1.266" evidence="5 6"/>
<dbReference type="HAMAP" id="MF_02210">
    <property type="entry name" value="RimI"/>
    <property type="match status" value="1"/>
</dbReference>
<dbReference type="RefSeq" id="WP_198343098.1">
    <property type="nucleotide sequence ID" value="NZ_CP021425.1"/>
</dbReference>
<keyword evidence="2 5" id="KW-0963">Cytoplasm</keyword>
<comment type="catalytic activity">
    <reaction evidence="5 6">
        <text>N-terminal L-alanyl-[ribosomal protein bS18] + acetyl-CoA = N-terminal N(alpha)-acetyl-L-alanyl-[ribosomal protein bS18] + CoA + H(+)</text>
        <dbReference type="Rhea" id="RHEA:43756"/>
        <dbReference type="Rhea" id="RHEA-COMP:10676"/>
        <dbReference type="Rhea" id="RHEA-COMP:10677"/>
        <dbReference type="ChEBI" id="CHEBI:15378"/>
        <dbReference type="ChEBI" id="CHEBI:57287"/>
        <dbReference type="ChEBI" id="CHEBI:57288"/>
        <dbReference type="ChEBI" id="CHEBI:64718"/>
        <dbReference type="ChEBI" id="CHEBI:83683"/>
        <dbReference type="EC" id="2.3.1.266"/>
    </reaction>
</comment>
<protein>
    <recommendedName>
        <fullName evidence="5 6">[Ribosomal protein bS18]-alanine N-acetyltransferase</fullName>
        <ecNumber evidence="5 6">2.3.1.266</ecNumber>
    </recommendedName>
</protein>
<dbReference type="InterPro" id="IPR016181">
    <property type="entry name" value="Acyl_CoA_acyltransferase"/>
</dbReference>
<dbReference type="GO" id="GO:0005737">
    <property type="term" value="C:cytoplasm"/>
    <property type="evidence" value="ECO:0007669"/>
    <property type="project" value="UniProtKB-SubCell"/>
</dbReference>
<feature type="domain" description="N-acetyltransferase" evidence="7">
    <location>
        <begin position="2"/>
        <end position="150"/>
    </location>
</feature>
<evidence type="ECO:0000256" key="1">
    <source>
        <dbReference type="ARBA" id="ARBA00005395"/>
    </source>
</evidence>
<dbReference type="NCBIfam" id="TIGR01575">
    <property type="entry name" value="rimI"/>
    <property type="match status" value="1"/>
</dbReference>
<evidence type="ECO:0000256" key="2">
    <source>
        <dbReference type="ARBA" id="ARBA00022490"/>
    </source>
</evidence>
<dbReference type="InterPro" id="IPR006464">
    <property type="entry name" value="AcTrfase_RimI/Ard1"/>
</dbReference>
<evidence type="ECO:0000313" key="9">
    <source>
        <dbReference type="Proteomes" id="UP000196027"/>
    </source>
</evidence>
<dbReference type="Gene3D" id="3.40.630.30">
    <property type="match status" value="1"/>
</dbReference>
<feature type="binding site" evidence="5">
    <location>
        <position position="111"/>
    </location>
    <ligand>
        <name>acetyl-CoA</name>
        <dbReference type="ChEBI" id="CHEBI:57288"/>
    </ligand>
</feature>
<dbReference type="Proteomes" id="UP000196027">
    <property type="component" value="Chromosome"/>
</dbReference>
<evidence type="ECO:0000256" key="5">
    <source>
        <dbReference type="HAMAP-Rule" id="MF_02210"/>
    </source>
</evidence>
<organism evidence="8 9">
    <name type="scientific">Oleiphilus messinensis</name>
    <dbReference type="NCBI Taxonomy" id="141451"/>
    <lineage>
        <taxon>Bacteria</taxon>
        <taxon>Pseudomonadati</taxon>
        <taxon>Pseudomonadota</taxon>
        <taxon>Gammaproteobacteria</taxon>
        <taxon>Oceanospirillales</taxon>
        <taxon>Oleiphilaceae</taxon>
        <taxon>Oleiphilus</taxon>
    </lineage>
</organism>
<evidence type="ECO:0000256" key="3">
    <source>
        <dbReference type="ARBA" id="ARBA00022679"/>
    </source>
</evidence>
<keyword evidence="4 5" id="KW-0012">Acyltransferase</keyword>
<keyword evidence="3 5" id="KW-0808">Transferase</keyword>
<reference evidence="8 9" key="1">
    <citation type="submission" date="2017-05" db="EMBL/GenBank/DDBJ databases">
        <title>Genomic insights into alkan degradation activity of Oleiphilus messinensis.</title>
        <authorList>
            <person name="Kozyavkin S.A."/>
            <person name="Slesarev A.I."/>
            <person name="Golyshin P.N."/>
            <person name="Korzhenkov A."/>
            <person name="Golyshina O.N."/>
            <person name="Toshchakov S.V."/>
        </authorList>
    </citation>
    <scope>NUCLEOTIDE SEQUENCE [LARGE SCALE GENOMIC DNA]</scope>
    <source>
        <strain evidence="8 9">ME102</strain>
    </source>
</reference>
<dbReference type="CDD" id="cd04301">
    <property type="entry name" value="NAT_SF"/>
    <property type="match status" value="1"/>
</dbReference>
<evidence type="ECO:0000256" key="4">
    <source>
        <dbReference type="ARBA" id="ARBA00023315"/>
    </source>
</evidence>
<comment type="caution">
    <text evidence="5">Lacks conserved residue(s) required for the propagation of feature annotation.</text>
</comment>
<dbReference type="InterPro" id="IPR043690">
    <property type="entry name" value="RimI"/>
</dbReference>
<dbReference type="PANTHER" id="PTHR43420">
    <property type="entry name" value="ACETYLTRANSFERASE"/>
    <property type="match status" value="1"/>
</dbReference>
<sequence length="151" mass="17104">MYHYISMIPSHLTEVLKTERSAYSHPWTEGNFRNCIASGYDCKLMLQAQDSNRLCGYFVMYVAVGEAHLLNLCVAPEFQKRGLAHQMLTEMNGIALNQGAETFFLEVRESNVRAIEIYSCAGFNEVGLRKNYYPAAQGREHAIIMAKSLVE</sequence>
<keyword evidence="9" id="KW-1185">Reference proteome</keyword>
<dbReference type="InterPro" id="IPR000182">
    <property type="entry name" value="GNAT_dom"/>
</dbReference>
<dbReference type="PROSITE" id="PS51186">
    <property type="entry name" value="GNAT"/>
    <property type="match status" value="1"/>
</dbReference>
<accession>A0A1Y0IFY1</accession>
<comment type="subcellular location">
    <subcellularLocation>
        <location evidence="5 6">Cytoplasm</location>
    </subcellularLocation>
</comment>
<dbReference type="KEGG" id="ome:OLMES_4722"/>
<dbReference type="PANTHER" id="PTHR43420:SF44">
    <property type="entry name" value="ACETYLTRANSFERASE YPEA"/>
    <property type="match status" value="1"/>
</dbReference>
<feature type="active site" description="Proton donor" evidence="5">
    <location>
        <position position="118"/>
    </location>
</feature>
<evidence type="ECO:0000313" key="8">
    <source>
        <dbReference type="EMBL" id="ARU58716.1"/>
    </source>
</evidence>
<dbReference type="Pfam" id="PF00583">
    <property type="entry name" value="Acetyltransf_1"/>
    <property type="match status" value="1"/>
</dbReference>
<evidence type="ECO:0000256" key="6">
    <source>
        <dbReference type="RuleBase" id="RU363094"/>
    </source>
</evidence>
<dbReference type="SUPFAM" id="SSF55729">
    <property type="entry name" value="Acyl-CoA N-acyltransferases (Nat)"/>
    <property type="match status" value="1"/>
</dbReference>
<dbReference type="EMBL" id="CP021425">
    <property type="protein sequence ID" value="ARU58716.1"/>
    <property type="molecule type" value="Genomic_DNA"/>
</dbReference>
<evidence type="ECO:0000259" key="7">
    <source>
        <dbReference type="PROSITE" id="PS51186"/>
    </source>
</evidence>